<dbReference type="SUPFAM" id="SSF53328">
    <property type="entry name" value="Formyltransferase"/>
    <property type="match status" value="1"/>
</dbReference>
<evidence type="ECO:0000256" key="3">
    <source>
        <dbReference type="ARBA" id="ARBA00022679"/>
    </source>
</evidence>
<name>A0ABC9SF18_LEPBO</name>
<comment type="pathway">
    <text evidence="1">Purine metabolism; IMP biosynthesis via de novo pathway; N(2)-formyl-N(1)-(5-phospho-D-ribosyl)glycinamide from N(1)-(5-phospho-D-ribosyl)glycinamide (10-formyl THF route): step 1/1.</text>
</comment>
<feature type="domain" description="Formyl transferase N-terminal" evidence="5">
    <location>
        <begin position="59"/>
        <end position="190"/>
    </location>
</feature>
<dbReference type="RefSeq" id="WP_002725920.1">
    <property type="nucleotide sequence ID" value="NZ_AHMS02000034.1"/>
</dbReference>
<accession>A0ABC9SF18</accession>
<evidence type="ECO:0000313" key="7">
    <source>
        <dbReference type="Proteomes" id="UP000012166"/>
    </source>
</evidence>
<proteinExistence type="predicted"/>
<dbReference type="AlphaFoldDB" id="A0ABC9SF18"/>
<keyword evidence="3 6" id="KW-0808">Transferase</keyword>
<dbReference type="EC" id="2.1.2.2" evidence="2"/>
<dbReference type="Pfam" id="PF00551">
    <property type="entry name" value="Formyl_trans_N"/>
    <property type="match status" value="1"/>
</dbReference>
<dbReference type="EMBL" id="AHMS02000034">
    <property type="protein sequence ID" value="EMN16388.1"/>
    <property type="molecule type" value="Genomic_DNA"/>
</dbReference>
<gene>
    <name evidence="6" type="ORF">LEP1GSC056_3383</name>
</gene>
<comment type="caution">
    <text evidence="6">The sequence shown here is derived from an EMBL/GenBank/DDBJ whole genome shotgun (WGS) entry which is preliminary data.</text>
</comment>
<dbReference type="CDD" id="cd08653">
    <property type="entry name" value="FMT_core_like_3"/>
    <property type="match status" value="1"/>
</dbReference>
<dbReference type="GO" id="GO:0006164">
    <property type="term" value="P:purine nucleotide biosynthetic process"/>
    <property type="evidence" value="ECO:0007669"/>
    <property type="project" value="UniProtKB-KW"/>
</dbReference>
<evidence type="ECO:0000256" key="1">
    <source>
        <dbReference type="ARBA" id="ARBA00005054"/>
    </source>
</evidence>
<evidence type="ECO:0000259" key="5">
    <source>
        <dbReference type="Pfam" id="PF00551"/>
    </source>
</evidence>
<reference evidence="6 7" key="1">
    <citation type="submission" date="2013-01" db="EMBL/GenBank/DDBJ databases">
        <authorList>
            <person name="Harkins D.M."/>
            <person name="Durkin A.S."/>
            <person name="Brinkac L.M."/>
            <person name="Haft D.H."/>
            <person name="Selengut J.D."/>
            <person name="Sanka R."/>
            <person name="DePew J."/>
            <person name="Purushe J."/>
            <person name="Hartskeerl R.A."/>
            <person name="Ahmed A."/>
            <person name="van der Linden H."/>
            <person name="Goris M.G.A."/>
            <person name="Vinetz J.M."/>
            <person name="Sutton G.G."/>
            <person name="Nierman W.C."/>
            <person name="Fouts D.E."/>
        </authorList>
    </citation>
    <scope>NUCLEOTIDE SEQUENCE [LARGE SCALE GENOMIC DNA]</scope>
    <source>
        <strain evidence="6 7">Brem 328</strain>
    </source>
</reference>
<evidence type="ECO:0000256" key="4">
    <source>
        <dbReference type="ARBA" id="ARBA00022755"/>
    </source>
</evidence>
<dbReference type="InterPro" id="IPR002376">
    <property type="entry name" value="Formyl_transf_N"/>
</dbReference>
<dbReference type="InterPro" id="IPR036477">
    <property type="entry name" value="Formyl_transf_N_sf"/>
</dbReference>
<dbReference type="GO" id="GO:0004644">
    <property type="term" value="F:phosphoribosylglycinamide formyltransferase activity"/>
    <property type="evidence" value="ECO:0007669"/>
    <property type="project" value="UniProtKB-EC"/>
</dbReference>
<evidence type="ECO:0000313" key="6">
    <source>
        <dbReference type="EMBL" id="EMN16388.1"/>
    </source>
</evidence>
<evidence type="ECO:0000256" key="2">
    <source>
        <dbReference type="ARBA" id="ARBA00012254"/>
    </source>
</evidence>
<dbReference type="PANTHER" id="PTHR43369:SF2">
    <property type="entry name" value="PHOSPHORIBOSYLGLYCINAMIDE FORMYLTRANSFERASE"/>
    <property type="match status" value="1"/>
</dbReference>
<sequence>MNLVLLTTFESPWGLEMIRELLKKKILPMCIICSRKLDRDEKHRKIVEERTGDRYKFPIVTEVLDGEPIPFYFVKSHNDMTSEKILQKYNPDYIVLGGADIIKENILSIPLKGTINIHPGLMPMYRGCSNVEWALYNDDYVGTTCHFVNAQIDSGEVIYQERLRIEKEDTYEQIRANMFAHGAEVLVKALEKLEKGLQSITPTEVGNYYQTMDNEKIESVKRKLIEKRYKKYDV</sequence>
<dbReference type="Proteomes" id="UP000012166">
    <property type="component" value="Unassembled WGS sequence"/>
</dbReference>
<organism evidence="6 7">
    <name type="scientific">Leptospira borgpetersenii str. Brem 328</name>
    <dbReference type="NCBI Taxonomy" id="1049780"/>
    <lineage>
        <taxon>Bacteria</taxon>
        <taxon>Pseudomonadati</taxon>
        <taxon>Spirochaetota</taxon>
        <taxon>Spirochaetia</taxon>
        <taxon>Leptospirales</taxon>
        <taxon>Leptospiraceae</taxon>
        <taxon>Leptospira</taxon>
    </lineage>
</organism>
<dbReference type="PANTHER" id="PTHR43369">
    <property type="entry name" value="PHOSPHORIBOSYLGLYCINAMIDE FORMYLTRANSFERASE"/>
    <property type="match status" value="1"/>
</dbReference>
<keyword evidence="4" id="KW-0658">Purine biosynthesis</keyword>
<dbReference type="Gene3D" id="3.40.50.170">
    <property type="entry name" value="Formyl transferase, N-terminal domain"/>
    <property type="match status" value="1"/>
</dbReference>
<protein>
    <recommendedName>
        <fullName evidence="2">phosphoribosylglycinamide formyltransferase 1</fullName>
        <ecNumber evidence="2">2.1.2.2</ecNumber>
    </recommendedName>
</protein>